<organism evidence="2 3">
    <name type="scientific">Bifidobacterium psychraerophilum</name>
    <dbReference type="NCBI Taxonomy" id="218140"/>
    <lineage>
        <taxon>Bacteria</taxon>
        <taxon>Bacillati</taxon>
        <taxon>Actinomycetota</taxon>
        <taxon>Actinomycetes</taxon>
        <taxon>Bifidobacteriales</taxon>
        <taxon>Bifidobacteriaceae</taxon>
        <taxon>Bifidobacterium</taxon>
    </lineage>
</organism>
<name>A0A087CIZ8_9BIFI</name>
<proteinExistence type="predicted"/>
<dbReference type="EMBL" id="JGZI01000007">
    <property type="protein sequence ID" value="KFI83248.1"/>
    <property type="molecule type" value="Genomic_DNA"/>
</dbReference>
<dbReference type="AlphaFoldDB" id="A0A087CIZ8"/>
<keyword evidence="3" id="KW-1185">Reference proteome</keyword>
<reference evidence="2 3" key="1">
    <citation type="submission" date="2014-03" db="EMBL/GenBank/DDBJ databases">
        <title>Genomics of Bifidobacteria.</title>
        <authorList>
            <person name="Ventura M."/>
            <person name="Milani C."/>
            <person name="Lugli G.A."/>
        </authorList>
    </citation>
    <scope>NUCLEOTIDE SEQUENCE [LARGE SCALE GENOMIC DNA]</scope>
    <source>
        <strain evidence="2 3">LMG 21775</strain>
    </source>
</reference>
<comment type="caution">
    <text evidence="2">The sequence shown here is derived from an EMBL/GenBank/DDBJ whole genome shotgun (WGS) entry which is preliminary data.</text>
</comment>
<accession>A0A087CIZ8</accession>
<protein>
    <submittedName>
        <fullName evidence="2">Uncharacterized protein</fullName>
    </submittedName>
</protein>
<feature type="compositionally biased region" description="Low complexity" evidence="1">
    <location>
        <begin position="1"/>
        <end position="23"/>
    </location>
</feature>
<gene>
    <name evidence="2" type="ORF">BPSY_2213</name>
</gene>
<feature type="region of interest" description="Disordered" evidence="1">
    <location>
        <begin position="1"/>
        <end position="25"/>
    </location>
</feature>
<sequence length="113" mass="12866">MPSSSSRASSSTKNDTKTSTNTKQRWQRDWRYAGLAATALCVPPYESQSAFHHRLLLMQVRPEHVVTDELREIKQMRVLNSMFSAPFGGADWARVELCVVRDHLLMVTVFRAA</sequence>
<evidence type="ECO:0000313" key="3">
    <source>
        <dbReference type="Proteomes" id="UP000029050"/>
    </source>
</evidence>
<evidence type="ECO:0000256" key="1">
    <source>
        <dbReference type="SAM" id="MobiDB-lite"/>
    </source>
</evidence>
<dbReference type="Proteomes" id="UP000029050">
    <property type="component" value="Unassembled WGS sequence"/>
</dbReference>
<evidence type="ECO:0000313" key="2">
    <source>
        <dbReference type="EMBL" id="KFI83248.1"/>
    </source>
</evidence>